<dbReference type="OrthoDB" id="9813426at2"/>
<evidence type="ECO:0000256" key="8">
    <source>
        <dbReference type="SAM" id="Phobius"/>
    </source>
</evidence>
<protein>
    <recommendedName>
        <fullName evidence="9">VTT domain-containing protein</fullName>
    </recommendedName>
</protein>
<feature type="transmembrane region" description="Helical" evidence="8">
    <location>
        <begin position="148"/>
        <end position="170"/>
    </location>
</feature>
<dbReference type="Pfam" id="PF09335">
    <property type="entry name" value="VTT_dom"/>
    <property type="match status" value="1"/>
</dbReference>
<evidence type="ECO:0000256" key="6">
    <source>
        <dbReference type="ARBA" id="ARBA00023136"/>
    </source>
</evidence>
<feature type="transmembrane region" description="Helical" evidence="8">
    <location>
        <begin position="62"/>
        <end position="85"/>
    </location>
</feature>
<gene>
    <name evidence="10" type="ORF">WN71_021515</name>
</gene>
<feature type="compositionally biased region" description="Low complexity" evidence="7">
    <location>
        <begin position="337"/>
        <end position="372"/>
    </location>
</feature>
<keyword evidence="6 8" id="KW-0472">Membrane</keyword>
<feature type="compositionally biased region" description="Low complexity" evidence="7">
    <location>
        <begin position="301"/>
        <end position="316"/>
    </location>
</feature>
<comment type="similarity">
    <text evidence="2">Belongs to the DedA family.</text>
</comment>
<dbReference type="PANTHER" id="PTHR30353:SF0">
    <property type="entry name" value="TRANSMEMBRANE PROTEIN"/>
    <property type="match status" value="1"/>
</dbReference>
<comment type="caution">
    <text evidence="10">The sequence shown here is derived from an EMBL/GenBank/DDBJ whole genome shotgun (WGS) entry which is preliminary data.</text>
</comment>
<dbReference type="RefSeq" id="WP_046589064.1">
    <property type="nucleotide sequence ID" value="NZ_LAVA02000049.1"/>
</dbReference>
<proteinExistence type="inferred from homology"/>
<evidence type="ECO:0000259" key="9">
    <source>
        <dbReference type="Pfam" id="PF09335"/>
    </source>
</evidence>
<dbReference type="InterPro" id="IPR032818">
    <property type="entry name" value="DedA-like"/>
</dbReference>
<evidence type="ECO:0000256" key="7">
    <source>
        <dbReference type="SAM" id="MobiDB-lite"/>
    </source>
</evidence>
<evidence type="ECO:0000256" key="1">
    <source>
        <dbReference type="ARBA" id="ARBA00004651"/>
    </source>
</evidence>
<accession>A0A1J4NTS5</accession>
<dbReference type="AlphaFoldDB" id="A0A1J4NTS5"/>
<keyword evidence="3" id="KW-1003">Cell membrane</keyword>
<dbReference type="STRING" id="1428628.WN71_021515"/>
<feature type="transmembrane region" description="Helical" evidence="8">
    <location>
        <begin position="182"/>
        <end position="200"/>
    </location>
</feature>
<evidence type="ECO:0000256" key="2">
    <source>
        <dbReference type="ARBA" id="ARBA00010792"/>
    </source>
</evidence>
<organism evidence="10 11">
    <name type="scientific">Streptomyces mangrovisoli</name>
    <dbReference type="NCBI Taxonomy" id="1428628"/>
    <lineage>
        <taxon>Bacteria</taxon>
        <taxon>Bacillati</taxon>
        <taxon>Actinomycetota</taxon>
        <taxon>Actinomycetes</taxon>
        <taxon>Kitasatosporales</taxon>
        <taxon>Streptomycetaceae</taxon>
        <taxon>Streptomyces</taxon>
    </lineage>
</organism>
<feature type="domain" description="VTT" evidence="9">
    <location>
        <begin position="40"/>
        <end position="168"/>
    </location>
</feature>
<feature type="region of interest" description="Disordered" evidence="7">
    <location>
        <begin position="207"/>
        <end position="392"/>
    </location>
</feature>
<evidence type="ECO:0000256" key="3">
    <source>
        <dbReference type="ARBA" id="ARBA00022475"/>
    </source>
</evidence>
<dbReference type="InterPro" id="IPR032816">
    <property type="entry name" value="VTT_dom"/>
</dbReference>
<evidence type="ECO:0000313" key="11">
    <source>
        <dbReference type="Proteomes" id="UP000034196"/>
    </source>
</evidence>
<dbReference type="Proteomes" id="UP000034196">
    <property type="component" value="Unassembled WGS sequence"/>
</dbReference>
<name>A0A1J4NTS5_9ACTN</name>
<feature type="transmembrane region" description="Helical" evidence="8">
    <location>
        <begin position="21"/>
        <end position="42"/>
    </location>
</feature>
<reference evidence="10" key="1">
    <citation type="submission" date="2016-10" db="EMBL/GenBank/DDBJ databases">
        <title>Genome sequence of Streptomyces mangrovisoli MUSC 149.</title>
        <authorList>
            <person name="Lee L.-H."/>
            <person name="Ser H.-L."/>
        </authorList>
    </citation>
    <scope>NUCLEOTIDE SEQUENCE [LARGE SCALE GENOMIC DNA]</scope>
    <source>
        <strain evidence="10">MUSC 149</strain>
    </source>
</reference>
<evidence type="ECO:0000313" key="10">
    <source>
        <dbReference type="EMBL" id="OIJ65831.1"/>
    </source>
</evidence>
<evidence type="ECO:0000256" key="4">
    <source>
        <dbReference type="ARBA" id="ARBA00022692"/>
    </source>
</evidence>
<keyword evidence="11" id="KW-1185">Reference proteome</keyword>
<keyword evidence="5 8" id="KW-1133">Transmembrane helix</keyword>
<comment type="subcellular location">
    <subcellularLocation>
        <location evidence="1">Cell membrane</location>
        <topology evidence="1">Multi-pass membrane protein</topology>
    </subcellularLocation>
</comment>
<dbReference type="GO" id="GO:0005886">
    <property type="term" value="C:plasma membrane"/>
    <property type="evidence" value="ECO:0007669"/>
    <property type="project" value="UniProtKB-SubCell"/>
</dbReference>
<sequence>MTTTLALGPEWITPDYLISTFGLIGILVIVFAESGLFAFLPGDSLLFTAGLLVADGKWIHQPLWLVCTLIVAAAVLGDQVGFLIGKFFGPKLFNRPNSKLFKKENLDKAHEFVENYGPKAIVLARFVPIVRTFAPIIAGAGRMKYRTFLTYNVVGGALWGTIVTVAGYFLGQITVIKNNVEAILVLIVVISLVPVIIEYMKARKEGREASQESDGQDAEAHGHGQDPFPPHQPLMDDATTRLRPVPAADQPYGHQGHRSHQGHQGHQGYDEQPYDQQGHRQQGHHQQGHQQGYDHRNHAHQGYGQDGYAQDGYAQQNQQAYGRQDPDPQDYARQLDQAYAQQPQPQQHQPYAQQQPYQQQPHPQHQQQPQQPYGARQGHPQQNGQYPYDEGY</sequence>
<dbReference type="EMBL" id="LAVA02000049">
    <property type="protein sequence ID" value="OIJ65831.1"/>
    <property type="molecule type" value="Genomic_DNA"/>
</dbReference>
<keyword evidence="4 8" id="KW-0812">Transmembrane</keyword>
<evidence type="ECO:0000256" key="5">
    <source>
        <dbReference type="ARBA" id="ARBA00022989"/>
    </source>
</evidence>
<dbReference type="PANTHER" id="PTHR30353">
    <property type="entry name" value="INNER MEMBRANE PROTEIN DEDA-RELATED"/>
    <property type="match status" value="1"/>
</dbReference>